<dbReference type="EMBL" id="JACHEM010000016">
    <property type="protein sequence ID" value="MBB6439005.1"/>
    <property type="molecule type" value="Genomic_DNA"/>
</dbReference>
<dbReference type="GO" id="GO:0004180">
    <property type="term" value="F:carboxypeptidase activity"/>
    <property type="evidence" value="ECO:0007669"/>
    <property type="project" value="UniProtKB-KW"/>
</dbReference>
<comment type="similarity">
    <text evidence="1">Belongs to the peptidase S66 family.</text>
</comment>
<dbReference type="Gene3D" id="3.40.50.10740">
    <property type="entry name" value="Class I glutamine amidotransferase-like"/>
    <property type="match status" value="1"/>
</dbReference>
<accession>A0A7X0LS91</accession>
<evidence type="ECO:0000313" key="5">
    <source>
        <dbReference type="EMBL" id="MBB6439005.1"/>
    </source>
</evidence>
<protein>
    <submittedName>
        <fullName evidence="5">Muramoyltetrapeptide carboxypeptidase LdcA involved in peptidoglycan recycling</fullName>
    </submittedName>
</protein>
<dbReference type="Gene3D" id="3.50.30.60">
    <property type="entry name" value="LD-carboxypeptidase A C-terminal domain-like"/>
    <property type="match status" value="1"/>
</dbReference>
<dbReference type="InterPro" id="IPR027461">
    <property type="entry name" value="Carboxypeptidase_A_C_sf"/>
</dbReference>
<evidence type="ECO:0000259" key="3">
    <source>
        <dbReference type="Pfam" id="PF02016"/>
    </source>
</evidence>
<evidence type="ECO:0000313" key="6">
    <source>
        <dbReference type="Proteomes" id="UP000540423"/>
    </source>
</evidence>
<dbReference type="InterPro" id="IPR027478">
    <property type="entry name" value="LdcA_N"/>
</dbReference>
<dbReference type="SUPFAM" id="SSF141986">
    <property type="entry name" value="LD-carboxypeptidase A C-terminal domain-like"/>
    <property type="match status" value="1"/>
</dbReference>
<reference evidence="5 6" key="1">
    <citation type="submission" date="2020-08" db="EMBL/GenBank/DDBJ databases">
        <title>Genomic Encyclopedia of Type Strains, Phase IV (KMG-IV): sequencing the most valuable type-strain genomes for metagenomic binning, comparative biology and taxonomic classification.</title>
        <authorList>
            <person name="Goeker M."/>
        </authorList>
    </citation>
    <scope>NUCLEOTIDE SEQUENCE [LARGE SCALE GENOMIC DNA]</scope>
    <source>
        <strain evidence="5 6">DSM 40141</strain>
    </source>
</reference>
<dbReference type="PANTHER" id="PTHR30237">
    <property type="entry name" value="MURAMOYLTETRAPEPTIDE CARBOXYPEPTIDASE"/>
    <property type="match status" value="1"/>
</dbReference>
<evidence type="ECO:0000259" key="4">
    <source>
        <dbReference type="Pfam" id="PF17676"/>
    </source>
</evidence>
<dbReference type="RefSeq" id="WP_185035497.1">
    <property type="nucleotide sequence ID" value="NZ_BNBN01000006.1"/>
</dbReference>
<evidence type="ECO:0000256" key="2">
    <source>
        <dbReference type="ARBA" id="ARBA00022801"/>
    </source>
</evidence>
<dbReference type="InterPro" id="IPR040921">
    <property type="entry name" value="Peptidase_S66C"/>
</dbReference>
<keyword evidence="5" id="KW-0645">Protease</keyword>
<keyword evidence="5" id="KW-0121">Carboxypeptidase</keyword>
<dbReference type="Pfam" id="PF17676">
    <property type="entry name" value="Peptidase_S66C"/>
    <property type="match status" value="1"/>
</dbReference>
<dbReference type="AlphaFoldDB" id="A0A7X0LS91"/>
<dbReference type="InterPro" id="IPR003507">
    <property type="entry name" value="S66_fam"/>
</dbReference>
<dbReference type="CDD" id="cd07062">
    <property type="entry name" value="Peptidase_S66_mccF_like"/>
    <property type="match status" value="1"/>
</dbReference>
<dbReference type="InterPro" id="IPR029062">
    <property type="entry name" value="Class_I_gatase-like"/>
</dbReference>
<dbReference type="PANTHER" id="PTHR30237:SF4">
    <property type="entry name" value="LD-CARBOXYPEPTIDASE C-TERMINAL DOMAIN-CONTAINING PROTEIN"/>
    <property type="match status" value="1"/>
</dbReference>
<feature type="domain" description="LD-carboxypeptidase C-terminal" evidence="4">
    <location>
        <begin position="208"/>
        <end position="340"/>
    </location>
</feature>
<dbReference type="Proteomes" id="UP000540423">
    <property type="component" value="Unassembled WGS sequence"/>
</dbReference>
<name>A0A7X0LS91_9ACTN</name>
<comment type="caution">
    <text evidence="5">The sequence shown here is derived from an EMBL/GenBank/DDBJ whole genome shotgun (WGS) entry which is preliminary data.</text>
</comment>
<keyword evidence="2" id="KW-0378">Hydrolase</keyword>
<dbReference type="SUPFAM" id="SSF52317">
    <property type="entry name" value="Class I glutamine amidotransferase-like"/>
    <property type="match status" value="1"/>
</dbReference>
<dbReference type="Pfam" id="PF02016">
    <property type="entry name" value="Peptidase_S66"/>
    <property type="match status" value="1"/>
</dbReference>
<keyword evidence="6" id="KW-1185">Reference proteome</keyword>
<evidence type="ECO:0000256" key="1">
    <source>
        <dbReference type="ARBA" id="ARBA00010233"/>
    </source>
</evidence>
<dbReference type="InterPro" id="IPR040449">
    <property type="entry name" value="Peptidase_S66_N"/>
</dbReference>
<feature type="domain" description="LD-carboxypeptidase N-terminal" evidence="3">
    <location>
        <begin position="20"/>
        <end position="134"/>
    </location>
</feature>
<gene>
    <name evidence="5" type="ORF">HNQ79_005517</name>
</gene>
<proteinExistence type="inferred from homology"/>
<sequence>MTPSALPVYPPKPAPGDRLAIVSPSSGLPGVLPLPYELGLDRLRKEYGLEPVEYPATRKMGATPQERADDLHAAFADPTVKAVMASIGGDDQITVLPLLDRELLRANPKPFFGWSDNTNLLLALRNLGMVTYHGASVMCELGRPGALHPLTADSIRAALFTHGPYEIRPADRFRDTDKDWSDPATFTAEPEMRPAGGWTWHGPRKVAEGRTWGGNLETLAQLLMADREIERDPAAYEGDVLFLETSEELPAAEKVFRILRSMGERGLLARFSALLMGRPKTWSFDRPNSPGEKESYAAGQREAVLRALDAYAPQMLAVLDVDLGHTDPQVVIPYGGEVRVDGYEQRITVTY</sequence>
<organism evidence="5 6">
    <name type="scientific">Streptomyces candidus</name>
    <dbReference type="NCBI Taxonomy" id="67283"/>
    <lineage>
        <taxon>Bacteria</taxon>
        <taxon>Bacillati</taxon>
        <taxon>Actinomycetota</taxon>
        <taxon>Actinomycetes</taxon>
        <taxon>Kitasatosporales</taxon>
        <taxon>Streptomycetaceae</taxon>
        <taxon>Streptomyces</taxon>
    </lineage>
</organism>